<accession>A0A8V5G1U1</accession>
<keyword evidence="3" id="KW-1185">Reference proteome</keyword>
<protein>
    <submittedName>
        <fullName evidence="2">Uncharacterized protein</fullName>
    </submittedName>
</protein>
<dbReference type="Ensembl" id="ENSMUNT00000027407.1">
    <property type="protein sequence ID" value="ENSMUNP00000028607.1"/>
    <property type="gene ID" value="ENSMUNG00000020877.1"/>
</dbReference>
<evidence type="ECO:0000313" key="2">
    <source>
        <dbReference type="Ensembl" id="ENSMUNP00000028607.1"/>
    </source>
</evidence>
<feature type="region of interest" description="Disordered" evidence="1">
    <location>
        <begin position="38"/>
        <end position="74"/>
    </location>
</feature>
<name>A0A8V5G1U1_MELUD</name>
<proteinExistence type="predicted"/>
<dbReference type="AlphaFoldDB" id="A0A8V5G1U1"/>
<dbReference type="Proteomes" id="UP000694405">
    <property type="component" value="Chromosome 4"/>
</dbReference>
<reference evidence="2" key="1">
    <citation type="submission" date="2020-03" db="EMBL/GenBank/DDBJ databases">
        <title>Melopsittacus undulatus (budgerigar) genome, bMelUnd1, maternal haplotype with Z.</title>
        <authorList>
            <person name="Gedman G."/>
            <person name="Mountcastle J."/>
            <person name="Haase B."/>
            <person name="Formenti G."/>
            <person name="Wright T."/>
            <person name="Apodaca J."/>
            <person name="Pelan S."/>
            <person name="Chow W."/>
            <person name="Rhie A."/>
            <person name="Howe K."/>
            <person name="Fedrigo O."/>
            <person name="Jarvis E.D."/>
        </authorList>
    </citation>
    <scope>NUCLEOTIDE SEQUENCE [LARGE SCALE GENOMIC DNA]</scope>
</reference>
<reference evidence="2" key="2">
    <citation type="submission" date="2025-08" db="UniProtKB">
        <authorList>
            <consortium name="Ensembl"/>
        </authorList>
    </citation>
    <scope>IDENTIFICATION</scope>
</reference>
<reference evidence="2" key="3">
    <citation type="submission" date="2025-09" db="UniProtKB">
        <authorList>
            <consortium name="Ensembl"/>
        </authorList>
    </citation>
    <scope>IDENTIFICATION</scope>
</reference>
<organism evidence="2 3">
    <name type="scientific">Melopsittacus undulatus</name>
    <name type="common">Budgerigar</name>
    <name type="synonym">Psittacus undulatus</name>
    <dbReference type="NCBI Taxonomy" id="13146"/>
    <lineage>
        <taxon>Eukaryota</taxon>
        <taxon>Metazoa</taxon>
        <taxon>Chordata</taxon>
        <taxon>Craniata</taxon>
        <taxon>Vertebrata</taxon>
        <taxon>Euteleostomi</taxon>
        <taxon>Archelosauria</taxon>
        <taxon>Archosauria</taxon>
        <taxon>Dinosauria</taxon>
        <taxon>Saurischia</taxon>
        <taxon>Theropoda</taxon>
        <taxon>Coelurosauria</taxon>
        <taxon>Aves</taxon>
        <taxon>Neognathae</taxon>
        <taxon>Neoaves</taxon>
        <taxon>Telluraves</taxon>
        <taxon>Australaves</taxon>
        <taxon>Psittaciformes</taxon>
        <taxon>Psittaculidae</taxon>
        <taxon>Melopsittacus</taxon>
    </lineage>
</organism>
<evidence type="ECO:0000256" key="1">
    <source>
        <dbReference type="SAM" id="MobiDB-lite"/>
    </source>
</evidence>
<evidence type="ECO:0000313" key="3">
    <source>
        <dbReference type="Proteomes" id="UP000694405"/>
    </source>
</evidence>
<sequence>MRFVGGSVCQKEPTSLCVAQATLQWLFTAHCSPELLGSSDPAGSASRVAGTTGARHHARQLPEPPEGGEAGAPRCRAGRRVGVVCVCEGRHLSLRGSSTAAIPFPHFQAGWGGELKECKPLGLQ</sequence>